<dbReference type="InterPro" id="IPR016181">
    <property type="entry name" value="Acyl_CoA_acyltransferase"/>
</dbReference>
<dbReference type="STRING" id="69960.SAMN05421720_1097"/>
<dbReference type="PANTHER" id="PTHR43420">
    <property type="entry name" value="ACETYLTRANSFERASE"/>
    <property type="match status" value="1"/>
</dbReference>
<organism evidence="4 5">
    <name type="scientific">Rhodospira trueperi</name>
    <dbReference type="NCBI Taxonomy" id="69960"/>
    <lineage>
        <taxon>Bacteria</taxon>
        <taxon>Pseudomonadati</taxon>
        <taxon>Pseudomonadota</taxon>
        <taxon>Alphaproteobacteria</taxon>
        <taxon>Rhodospirillales</taxon>
        <taxon>Rhodospirillaceae</taxon>
        <taxon>Rhodospira</taxon>
    </lineage>
</organism>
<feature type="domain" description="N-acetyltransferase" evidence="3">
    <location>
        <begin position="5"/>
        <end position="163"/>
    </location>
</feature>
<dbReference type="Proteomes" id="UP000199412">
    <property type="component" value="Unassembled WGS sequence"/>
</dbReference>
<dbReference type="GO" id="GO:0016747">
    <property type="term" value="F:acyltransferase activity, transferring groups other than amino-acyl groups"/>
    <property type="evidence" value="ECO:0007669"/>
    <property type="project" value="InterPro"/>
</dbReference>
<dbReference type="InterPro" id="IPR050680">
    <property type="entry name" value="YpeA/RimI_acetyltransf"/>
</dbReference>
<gene>
    <name evidence="4" type="ORF">SAMN05421720_1097</name>
</gene>
<dbReference type="SUPFAM" id="SSF55729">
    <property type="entry name" value="Acyl-CoA N-acyltransferases (Nat)"/>
    <property type="match status" value="1"/>
</dbReference>
<sequence>MSETIGLVVVTPAHAPVLAALHRVCFADQPWHRPWRDSEMAEVLALPGLRGWLATVETPGPDTDPAGMLLVQIGGDSADILTIATRPGPLRRRGIGRALLARAEADLSGGGVARMILEVAEENSAAIAFYSAHGYTVAGRRPGYYAATGGPSRDALVMARPLLPSAGDSPPE</sequence>
<evidence type="ECO:0000259" key="3">
    <source>
        <dbReference type="PROSITE" id="PS51186"/>
    </source>
</evidence>
<evidence type="ECO:0000313" key="5">
    <source>
        <dbReference type="Proteomes" id="UP000199412"/>
    </source>
</evidence>
<dbReference type="EMBL" id="FNAP01000009">
    <property type="protein sequence ID" value="SDE61202.1"/>
    <property type="molecule type" value="Genomic_DNA"/>
</dbReference>
<keyword evidence="5" id="KW-1185">Reference proteome</keyword>
<evidence type="ECO:0000256" key="2">
    <source>
        <dbReference type="ARBA" id="ARBA00023315"/>
    </source>
</evidence>
<dbReference type="Gene3D" id="3.40.630.30">
    <property type="match status" value="1"/>
</dbReference>
<protein>
    <submittedName>
        <fullName evidence="4">Ribosomal-protein-alanine N-acetyltransferase</fullName>
    </submittedName>
</protein>
<proteinExistence type="predicted"/>
<dbReference type="PROSITE" id="PS51186">
    <property type="entry name" value="GNAT"/>
    <property type="match status" value="1"/>
</dbReference>
<dbReference type="InterPro" id="IPR000182">
    <property type="entry name" value="GNAT_dom"/>
</dbReference>
<dbReference type="OrthoDB" id="9804026at2"/>
<dbReference type="AlphaFoldDB" id="A0A1G7EC12"/>
<evidence type="ECO:0000313" key="4">
    <source>
        <dbReference type="EMBL" id="SDE61202.1"/>
    </source>
</evidence>
<dbReference type="Pfam" id="PF00583">
    <property type="entry name" value="Acetyltransf_1"/>
    <property type="match status" value="1"/>
</dbReference>
<keyword evidence="1 4" id="KW-0808">Transferase</keyword>
<dbReference type="RefSeq" id="WP_092786684.1">
    <property type="nucleotide sequence ID" value="NZ_FNAP01000009.1"/>
</dbReference>
<accession>A0A1G7EC12</accession>
<reference evidence="4 5" key="1">
    <citation type="submission" date="2016-10" db="EMBL/GenBank/DDBJ databases">
        <authorList>
            <person name="de Groot N.N."/>
        </authorList>
    </citation>
    <scope>NUCLEOTIDE SEQUENCE [LARGE SCALE GENOMIC DNA]</scope>
    <source>
        <strain evidence="4 5">ATCC 700224</strain>
    </source>
</reference>
<dbReference type="CDD" id="cd04301">
    <property type="entry name" value="NAT_SF"/>
    <property type="match status" value="1"/>
</dbReference>
<name>A0A1G7EC12_9PROT</name>
<dbReference type="PANTHER" id="PTHR43420:SF44">
    <property type="entry name" value="ACETYLTRANSFERASE YPEA"/>
    <property type="match status" value="1"/>
</dbReference>
<keyword evidence="2" id="KW-0012">Acyltransferase</keyword>
<evidence type="ECO:0000256" key="1">
    <source>
        <dbReference type="ARBA" id="ARBA00022679"/>
    </source>
</evidence>